<proteinExistence type="inferred from homology"/>
<evidence type="ECO:0000256" key="1">
    <source>
        <dbReference type="ARBA" id="ARBA00007613"/>
    </source>
</evidence>
<name>A0ABS7TUQ6_9BACT</name>
<dbReference type="PANTHER" id="PTHR30203">
    <property type="entry name" value="OUTER MEMBRANE CATION EFFLUX PROTEIN"/>
    <property type="match status" value="1"/>
</dbReference>
<dbReference type="PANTHER" id="PTHR30203:SF24">
    <property type="entry name" value="BLR4935 PROTEIN"/>
    <property type="match status" value="1"/>
</dbReference>
<dbReference type="SUPFAM" id="SSF56954">
    <property type="entry name" value="Outer membrane efflux proteins (OEP)"/>
    <property type="match status" value="1"/>
</dbReference>
<dbReference type="InterPro" id="IPR010131">
    <property type="entry name" value="MdtP/NodT-like"/>
</dbReference>
<evidence type="ECO:0000313" key="2">
    <source>
        <dbReference type="EMBL" id="MBZ5711781.1"/>
    </source>
</evidence>
<reference evidence="2" key="1">
    <citation type="submission" date="2021-08" db="EMBL/GenBank/DDBJ databases">
        <authorList>
            <person name="Stevens D.C."/>
        </authorList>
    </citation>
    <scope>NUCLEOTIDE SEQUENCE</scope>
    <source>
        <strain evidence="2">DSM 53165</strain>
    </source>
</reference>
<dbReference type="RefSeq" id="WP_224193542.1">
    <property type="nucleotide sequence ID" value="NZ_JAIRAU010000027.1"/>
</dbReference>
<organism evidence="2 3">
    <name type="scientific">Nannocystis pusilla</name>
    <dbReference type="NCBI Taxonomy" id="889268"/>
    <lineage>
        <taxon>Bacteria</taxon>
        <taxon>Pseudomonadati</taxon>
        <taxon>Myxococcota</taxon>
        <taxon>Polyangia</taxon>
        <taxon>Nannocystales</taxon>
        <taxon>Nannocystaceae</taxon>
        <taxon>Nannocystis</taxon>
    </lineage>
</organism>
<evidence type="ECO:0000313" key="3">
    <source>
        <dbReference type="Proteomes" id="UP001139031"/>
    </source>
</evidence>
<dbReference type="Pfam" id="PF02321">
    <property type="entry name" value="OEP"/>
    <property type="match status" value="1"/>
</dbReference>
<dbReference type="Gene3D" id="1.20.1600.10">
    <property type="entry name" value="Outer membrane efflux proteins (OEP)"/>
    <property type="match status" value="1"/>
</dbReference>
<dbReference type="InterPro" id="IPR003423">
    <property type="entry name" value="OMP_efflux"/>
</dbReference>
<accession>A0ABS7TUQ6</accession>
<dbReference type="EMBL" id="JAIRAU010000027">
    <property type="protein sequence ID" value="MBZ5711781.1"/>
    <property type="molecule type" value="Genomic_DNA"/>
</dbReference>
<sequence length="423" mass="45245">MVLRASLLLLTLTGSPSDAPAPACSGVLTRARVVECALEASPAVQSAVLGVEALAGRKRAARTILPSNPMVEATVASRRGLITSDRDINVYGRLSQELEIAGQRRKRVAMVDAETQAQQHRVDATRREVAAETLRVYYELLAAREQQAMLGRIAQATQTLVELAAQGEKAGLTSRLNADVIGTTVVKIRQQQVEAGRRVATARALLANLLGADPAAATFEVQGDLSPLAIEGEAAALVELALARRAELGVAAAERDALKRQIEFYKRARVPNPSLVAYAQRDGFAEQVLGGGVAFPIPLPSPLGRTYAGEIAESKARVRQAEADIERVRRQVRAEVMTAFEAVRARRSEVALFDAERIRQAEGHLEALAQEMAAGRLPIRDAVVLQQAFLDLLASYIEARRALGLASVDLAQATGLLPPGATP</sequence>
<comment type="similarity">
    <text evidence="1">Belongs to the outer membrane factor (OMF) (TC 1.B.17) family.</text>
</comment>
<protein>
    <submittedName>
        <fullName evidence="2">TolC family protein</fullName>
    </submittedName>
</protein>
<comment type="caution">
    <text evidence="2">The sequence shown here is derived from an EMBL/GenBank/DDBJ whole genome shotgun (WGS) entry which is preliminary data.</text>
</comment>
<keyword evidence="3" id="KW-1185">Reference proteome</keyword>
<dbReference type="Proteomes" id="UP001139031">
    <property type="component" value="Unassembled WGS sequence"/>
</dbReference>
<gene>
    <name evidence="2" type="ORF">K7C98_21270</name>
</gene>